<dbReference type="InterPro" id="IPR018934">
    <property type="entry name" value="RIO_dom"/>
</dbReference>
<dbReference type="NCBIfam" id="TIGR03724">
    <property type="entry name" value="arch_bud32"/>
    <property type="match status" value="1"/>
</dbReference>
<dbReference type="InterPro" id="IPR008266">
    <property type="entry name" value="Tyr_kinase_AS"/>
</dbReference>
<dbReference type="PANTHER" id="PTHR12209:SF0">
    <property type="entry name" value="EKC_KEOPS COMPLEX SUBUNIT TP53RK"/>
    <property type="match status" value="1"/>
</dbReference>
<dbReference type="GO" id="GO:0005829">
    <property type="term" value="C:cytosol"/>
    <property type="evidence" value="ECO:0007669"/>
    <property type="project" value="TreeGrafter"/>
</dbReference>
<evidence type="ECO:0000256" key="6">
    <source>
        <dbReference type="ARBA" id="ARBA00022741"/>
    </source>
</evidence>
<comment type="catalytic activity">
    <reaction evidence="10">
        <text>L-seryl-[protein] + ATP = O-phospho-L-seryl-[protein] + ADP + H(+)</text>
        <dbReference type="Rhea" id="RHEA:17989"/>
        <dbReference type="Rhea" id="RHEA-COMP:9863"/>
        <dbReference type="Rhea" id="RHEA-COMP:11604"/>
        <dbReference type="ChEBI" id="CHEBI:15378"/>
        <dbReference type="ChEBI" id="CHEBI:29999"/>
        <dbReference type="ChEBI" id="CHEBI:30616"/>
        <dbReference type="ChEBI" id="CHEBI:83421"/>
        <dbReference type="ChEBI" id="CHEBI:456216"/>
        <dbReference type="EC" id="2.7.11.1"/>
    </reaction>
</comment>
<dbReference type="AlphaFoldDB" id="F0LKA3"/>
<dbReference type="EC" id="2.7.11.1" evidence="2"/>
<keyword evidence="7 14" id="KW-0418">Kinase</keyword>
<evidence type="ECO:0000256" key="3">
    <source>
        <dbReference type="ARBA" id="ARBA00022527"/>
    </source>
</evidence>
<dbReference type="SUPFAM" id="SSF56112">
    <property type="entry name" value="Protein kinase-like (PK-like)"/>
    <property type="match status" value="1"/>
</dbReference>
<evidence type="ECO:0000256" key="2">
    <source>
        <dbReference type="ARBA" id="ARBA00012513"/>
    </source>
</evidence>
<reference evidence="14 15" key="1">
    <citation type="journal article" date="2011" name="J. Bacteriol.">
        <title>Complete genome sequence of the hyperthermophilic, piezophilic, heterotrophic, and carboxydotrophic archaeon Thermococcus barophilus MP.</title>
        <authorList>
            <person name="Vannier P."/>
            <person name="Marteinsson V.T."/>
            <person name="Fridjonsson O.H."/>
            <person name="Oger P."/>
            <person name="Jebbar M."/>
        </authorList>
    </citation>
    <scope>NUCLEOTIDE SEQUENCE [LARGE SCALE GENOMIC DNA]</scope>
    <source>
        <strain evidence="15">DSM 11836 / MP</strain>
    </source>
</reference>
<organism evidence="14 15">
    <name type="scientific">Thermococcus barophilus (strain DSM 11836 / MP)</name>
    <dbReference type="NCBI Taxonomy" id="391623"/>
    <lineage>
        <taxon>Archaea</taxon>
        <taxon>Methanobacteriati</taxon>
        <taxon>Methanobacteriota</taxon>
        <taxon>Thermococci</taxon>
        <taxon>Thermococcales</taxon>
        <taxon>Thermococcaceae</taxon>
        <taxon>Thermococcus</taxon>
    </lineage>
</organism>
<accession>F0LKA3</accession>
<dbReference type="PROSITE" id="PS50011">
    <property type="entry name" value="PROTEIN_KINASE_DOM"/>
    <property type="match status" value="1"/>
</dbReference>
<name>F0LKA3_THEBM</name>
<comment type="catalytic activity">
    <reaction evidence="9">
        <text>L-threonyl-[protein] + ATP = O-phospho-L-threonyl-[protein] + ADP + H(+)</text>
        <dbReference type="Rhea" id="RHEA:46608"/>
        <dbReference type="Rhea" id="RHEA-COMP:11060"/>
        <dbReference type="Rhea" id="RHEA-COMP:11605"/>
        <dbReference type="ChEBI" id="CHEBI:15378"/>
        <dbReference type="ChEBI" id="CHEBI:30013"/>
        <dbReference type="ChEBI" id="CHEBI:30616"/>
        <dbReference type="ChEBI" id="CHEBI:61977"/>
        <dbReference type="ChEBI" id="CHEBI:456216"/>
        <dbReference type="EC" id="2.7.11.1"/>
    </reaction>
</comment>
<dbReference type="PANTHER" id="PTHR12209">
    <property type="entry name" value="NON-SPECIFIC SERINE/THREONINE PROTEIN KINASE"/>
    <property type="match status" value="1"/>
</dbReference>
<dbReference type="Gene3D" id="1.10.510.10">
    <property type="entry name" value="Transferase(Phosphotransferase) domain 1"/>
    <property type="match status" value="1"/>
</dbReference>
<dbReference type="Pfam" id="PF01163">
    <property type="entry name" value="RIO1"/>
    <property type="match status" value="1"/>
</dbReference>
<keyword evidence="8" id="KW-0067">ATP-binding</keyword>
<dbReference type="eggNOG" id="arCOG10111">
    <property type="taxonomic scope" value="Archaea"/>
</dbReference>
<evidence type="ECO:0000256" key="4">
    <source>
        <dbReference type="ARBA" id="ARBA00022679"/>
    </source>
</evidence>
<dbReference type="NCBIfam" id="NF011463">
    <property type="entry name" value="PRK14879.1-4"/>
    <property type="match status" value="1"/>
</dbReference>
<gene>
    <name evidence="14" type="ordered locus">TERMP_00584</name>
</gene>
<dbReference type="GO" id="GO:0008033">
    <property type="term" value="P:tRNA processing"/>
    <property type="evidence" value="ECO:0007669"/>
    <property type="project" value="UniProtKB-KW"/>
</dbReference>
<evidence type="ECO:0000259" key="13">
    <source>
        <dbReference type="PROSITE" id="PS50011"/>
    </source>
</evidence>
<dbReference type="NCBIfam" id="NF011462">
    <property type="entry name" value="PRK14879.1-3"/>
    <property type="match status" value="1"/>
</dbReference>
<dbReference type="HOGENOM" id="CLU_063953_2_0_2"/>
<dbReference type="FunFam" id="3.30.200.20:FF:000201">
    <property type="entry name" value="TP53-regulating kinase isoform X1"/>
    <property type="match status" value="1"/>
</dbReference>
<evidence type="ECO:0000256" key="9">
    <source>
        <dbReference type="ARBA" id="ARBA00047899"/>
    </source>
</evidence>
<keyword evidence="3" id="KW-0723">Serine/threonine-protein kinase</keyword>
<dbReference type="Proteomes" id="UP000007478">
    <property type="component" value="Chromosome"/>
</dbReference>
<dbReference type="GO" id="GO:0005524">
    <property type="term" value="F:ATP binding"/>
    <property type="evidence" value="ECO:0007669"/>
    <property type="project" value="UniProtKB-KW"/>
</dbReference>
<keyword evidence="12" id="KW-0175">Coiled coil</keyword>
<evidence type="ECO:0000256" key="1">
    <source>
        <dbReference type="ARBA" id="ARBA00010630"/>
    </source>
</evidence>
<evidence type="ECO:0000256" key="12">
    <source>
        <dbReference type="SAM" id="Coils"/>
    </source>
</evidence>
<evidence type="ECO:0000313" key="14">
    <source>
        <dbReference type="EMBL" id="ADT83561.1"/>
    </source>
</evidence>
<sequence>MEEVKIYEIRKDNIRAMLKEIAEYNLADIEVENRASLVDDMLKSPGDRLSYALQKLEENDVDTARFVIKDDAGILIVKIDDIITIRISLRILGLLQIKRVVLMELIKQGAEAKIYLAKFEELYFPFNGEKVIIKHRISKRYRIKEIDQKLRKERTVREARILHRAKKFGVNVPYIYEVDLKDMKIVMEFIEGERLKEYLERIPIEERLKFCREIGRQIGKLHEAGIVHGDLTTSNMILRDGKIYLIDFGLAEFDNTLEAQGVDLHLLKRAMESTHYKWFEEGFEAVLEGYVEVRGEEKAQKLKEKIEEIESRGRYVRERKWIK</sequence>
<dbReference type="FunFam" id="1.10.510.10:FF:000951">
    <property type="entry name" value="EKC/KEOPS complex subunit BUD32"/>
    <property type="match status" value="1"/>
</dbReference>
<protein>
    <recommendedName>
        <fullName evidence="2">non-specific serine/threonine protein kinase</fullName>
        <ecNumber evidence="2">2.7.11.1</ecNumber>
    </recommendedName>
</protein>
<dbReference type="EMBL" id="CP002372">
    <property type="protein sequence ID" value="ADT83561.1"/>
    <property type="molecule type" value="Genomic_DNA"/>
</dbReference>
<dbReference type="InterPro" id="IPR000719">
    <property type="entry name" value="Prot_kinase_dom"/>
</dbReference>
<dbReference type="InterPro" id="IPR022495">
    <property type="entry name" value="Bud32"/>
</dbReference>
<keyword evidence="15" id="KW-1185">Reference proteome</keyword>
<dbReference type="Gene3D" id="3.30.200.20">
    <property type="entry name" value="Phosphorylase Kinase, domain 1"/>
    <property type="match status" value="1"/>
</dbReference>
<evidence type="ECO:0000256" key="8">
    <source>
        <dbReference type="ARBA" id="ARBA00022840"/>
    </source>
</evidence>
<dbReference type="GO" id="GO:0004674">
    <property type="term" value="F:protein serine/threonine kinase activity"/>
    <property type="evidence" value="ECO:0007669"/>
    <property type="project" value="UniProtKB-KW"/>
</dbReference>
<keyword evidence="4" id="KW-0808">Transferase</keyword>
<keyword evidence="6" id="KW-0547">Nucleotide-binding</keyword>
<comment type="similarity">
    <text evidence="1">Belongs to the protein kinase superfamily. BUD32 family.</text>
</comment>
<dbReference type="NCBIfam" id="NF011464">
    <property type="entry name" value="PRK14879.1-7"/>
    <property type="match status" value="1"/>
</dbReference>
<evidence type="ECO:0000256" key="7">
    <source>
        <dbReference type="ARBA" id="ARBA00022777"/>
    </source>
</evidence>
<proteinExistence type="inferred from homology"/>
<feature type="domain" description="Protein kinase" evidence="13">
    <location>
        <begin position="100"/>
        <end position="323"/>
    </location>
</feature>
<dbReference type="eggNOG" id="arCOG01185">
    <property type="taxonomic scope" value="Archaea"/>
</dbReference>
<dbReference type="GO" id="GO:0000408">
    <property type="term" value="C:EKC/KEOPS complex"/>
    <property type="evidence" value="ECO:0007669"/>
    <property type="project" value="UniProtKB-ARBA"/>
</dbReference>
<dbReference type="InterPro" id="IPR011009">
    <property type="entry name" value="Kinase-like_dom_sf"/>
</dbReference>
<dbReference type="KEGG" id="tba:TERMP_00584"/>
<keyword evidence="5" id="KW-0819">tRNA processing</keyword>
<evidence type="ECO:0000256" key="11">
    <source>
        <dbReference type="ARBA" id="ARBA00065170"/>
    </source>
</evidence>
<comment type="subunit">
    <text evidence="11">Component of the KEOPS complex that consists of Kae1, Bud32, Cgi121 and Pcc1; the whole complex dimerizes.</text>
</comment>
<evidence type="ECO:0000256" key="10">
    <source>
        <dbReference type="ARBA" id="ARBA00048679"/>
    </source>
</evidence>
<dbReference type="PROSITE" id="PS00109">
    <property type="entry name" value="PROTEIN_KINASE_TYR"/>
    <property type="match status" value="1"/>
</dbReference>
<evidence type="ECO:0000256" key="5">
    <source>
        <dbReference type="ARBA" id="ARBA00022694"/>
    </source>
</evidence>
<feature type="coiled-coil region" evidence="12">
    <location>
        <begin position="292"/>
        <end position="319"/>
    </location>
</feature>
<dbReference type="SMART" id="SM00220">
    <property type="entry name" value="S_TKc"/>
    <property type="match status" value="1"/>
</dbReference>
<evidence type="ECO:0000313" key="15">
    <source>
        <dbReference type="Proteomes" id="UP000007478"/>
    </source>
</evidence>
<dbReference type="PATRIC" id="fig|391623.17.peg.585"/>